<keyword evidence="4 6" id="KW-0862">Zinc</keyword>
<dbReference type="GO" id="GO:0016616">
    <property type="term" value="F:oxidoreductase activity, acting on the CH-OH group of donors, NAD or NADP as acceptor"/>
    <property type="evidence" value="ECO:0000318"/>
    <property type="project" value="GO_Central"/>
</dbReference>
<accession>G7IS81</accession>
<dbReference type="FunFam" id="3.40.50.720:FF:000022">
    <property type="entry name" value="Cinnamyl alcohol dehydrogenase"/>
    <property type="match status" value="1"/>
</dbReference>
<reference evidence="8 11" key="1">
    <citation type="journal article" date="2011" name="Nature">
        <title>The Medicago genome provides insight into the evolution of rhizobial symbioses.</title>
        <authorList>
            <person name="Young N.D."/>
            <person name="Debelle F."/>
            <person name="Oldroyd G.E."/>
            <person name="Geurts R."/>
            <person name="Cannon S.B."/>
            <person name="Udvardi M.K."/>
            <person name="Benedito V.A."/>
            <person name="Mayer K.F."/>
            <person name="Gouzy J."/>
            <person name="Schoof H."/>
            <person name="Van de Peer Y."/>
            <person name="Proost S."/>
            <person name="Cook D.R."/>
            <person name="Meyers B.C."/>
            <person name="Spannagl M."/>
            <person name="Cheung F."/>
            <person name="De Mita S."/>
            <person name="Krishnakumar V."/>
            <person name="Gundlach H."/>
            <person name="Zhou S."/>
            <person name="Mudge J."/>
            <person name="Bharti A.K."/>
            <person name="Murray J.D."/>
            <person name="Naoumkina M.A."/>
            <person name="Rosen B."/>
            <person name="Silverstein K.A."/>
            <person name="Tang H."/>
            <person name="Rombauts S."/>
            <person name="Zhao P.X."/>
            <person name="Zhou P."/>
            <person name="Barbe V."/>
            <person name="Bardou P."/>
            <person name="Bechner M."/>
            <person name="Bellec A."/>
            <person name="Berger A."/>
            <person name="Berges H."/>
            <person name="Bidwell S."/>
            <person name="Bisseling T."/>
            <person name="Choisne N."/>
            <person name="Couloux A."/>
            <person name="Denny R."/>
            <person name="Deshpande S."/>
            <person name="Dai X."/>
            <person name="Doyle J.J."/>
            <person name="Dudez A.M."/>
            <person name="Farmer A.D."/>
            <person name="Fouteau S."/>
            <person name="Franken C."/>
            <person name="Gibelin C."/>
            <person name="Gish J."/>
            <person name="Goldstein S."/>
            <person name="Gonzalez A.J."/>
            <person name="Green P.J."/>
            <person name="Hallab A."/>
            <person name="Hartog M."/>
            <person name="Hua A."/>
            <person name="Humphray S.J."/>
            <person name="Jeong D.H."/>
            <person name="Jing Y."/>
            <person name="Jocker A."/>
            <person name="Kenton S.M."/>
            <person name="Kim D.J."/>
            <person name="Klee K."/>
            <person name="Lai H."/>
            <person name="Lang C."/>
            <person name="Lin S."/>
            <person name="Macmil S.L."/>
            <person name="Magdelenat G."/>
            <person name="Matthews L."/>
            <person name="McCorrison J."/>
            <person name="Monaghan E.L."/>
            <person name="Mun J.H."/>
            <person name="Najar F.Z."/>
            <person name="Nicholson C."/>
            <person name="Noirot C."/>
            <person name="O'Bleness M."/>
            <person name="Paule C.R."/>
            <person name="Poulain J."/>
            <person name="Prion F."/>
            <person name="Qin B."/>
            <person name="Qu C."/>
            <person name="Retzel E.F."/>
            <person name="Riddle C."/>
            <person name="Sallet E."/>
            <person name="Samain S."/>
            <person name="Samson N."/>
            <person name="Sanders I."/>
            <person name="Saurat O."/>
            <person name="Scarpelli C."/>
            <person name="Schiex T."/>
            <person name="Segurens B."/>
            <person name="Severin A.J."/>
            <person name="Sherrier D.J."/>
            <person name="Shi R."/>
            <person name="Sims S."/>
            <person name="Singer S.R."/>
            <person name="Sinharoy S."/>
            <person name="Sterck L."/>
            <person name="Viollet A."/>
            <person name="Wang B.B."/>
            <person name="Wang K."/>
            <person name="Wang M."/>
            <person name="Wang X."/>
            <person name="Warfsmann J."/>
            <person name="Weissenbach J."/>
            <person name="White D.D."/>
            <person name="White J.D."/>
            <person name="Wiley G.B."/>
            <person name="Wincker P."/>
            <person name="Xing Y."/>
            <person name="Yang L."/>
            <person name="Yao Z."/>
            <person name="Ying F."/>
            <person name="Zhai J."/>
            <person name="Zhou L."/>
            <person name="Zuber A."/>
            <person name="Denarie J."/>
            <person name="Dixon R.A."/>
            <person name="May G.D."/>
            <person name="Schwartz D.C."/>
            <person name="Rogers J."/>
            <person name="Quetier F."/>
            <person name="Town C.D."/>
            <person name="Roe B.A."/>
        </authorList>
    </citation>
    <scope>NUCLEOTIDE SEQUENCE [LARGE SCALE GENOMIC DNA]</scope>
    <source>
        <strain evidence="8">A17</strain>
        <strain evidence="10 11">cv. Jemalong A17</strain>
    </source>
</reference>
<dbReference type="Pfam" id="PF08240">
    <property type="entry name" value="ADH_N"/>
    <property type="match status" value="1"/>
</dbReference>
<dbReference type="PROSITE" id="PS00059">
    <property type="entry name" value="ADH_ZINC"/>
    <property type="match status" value="1"/>
</dbReference>
<evidence type="ECO:0000256" key="4">
    <source>
        <dbReference type="ARBA" id="ARBA00022833"/>
    </source>
</evidence>
<dbReference type="InterPro" id="IPR013154">
    <property type="entry name" value="ADH-like_N"/>
</dbReference>
<dbReference type="InterPro" id="IPR020843">
    <property type="entry name" value="ER"/>
</dbReference>
<dbReference type="AlphaFoldDB" id="G7IS81"/>
<dbReference type="PANTHER" id="PTHR42683">
    <property type="entry name" value="ALDEHYDE REDUCTASE"/>
    <property type="match status" value="1"/>
</dbReference>
<dbReference type="eggNOG" id="KOG0023">
    <property type="taxonomic scope" value="Eukaryota"/>
</dbReference>
<keyword evidence="5 9" id="KW-0560">Oxidoreductase</keyword>
<dbReference type="EnsemblPlants" id="AES63541">
    <property type="protein sequence ID" value="AES63541"/>
    <property type="gene ID" value="MTR_2g009810"/>
</dbReference>
<dbReference type="HOGENOM" id="CLU_026673_20_2_1"/>
<proteinExistence type="inferred from homology"/>
<dbReference type="GO" id="GO:0008270">
    <property type="term" value="F:zinc ion binding"/>
    <property type="evidence" value="ECO:0007669"/>
    <property type="project" value="InterPro"/>
</dbReference>
<dbReference type="CDD" id="cd05283">
    <property type="entry name" value="CAD1"/>
    <property type="match status" value="1"/>
</dbReference>
<gene>
    <name evidence="10" type="primary">11421609</name>
    <name evidence="8" type="ordered locus">MTR_2g009810</name>
    <name evidence="9" type="ORF">MtrunA17_Chr2g0279791</name>
</gene>
<dbReference type="Proteomes" id="UP000265566">
    <property type="component" value="Chromosome 2"/>
</dbReference>
<dbReference type="PROSITE" id="PS00065">
    <property type="entry name" value="D_2_HYDROXYACID_DH_1"/>
    <property type="match status" value="1"/>
</dbReference>
<dbReference type="EMBL" id="PSQE01000002">
    <property type="protein sequence ID" value="RHN71713.1"/>
    <property type="molecule type" value="Genomic_DNA"/>
</dbReference>
<dbReference type="SUPFAM" id="SSF51735">
    <property type="entry name" value="NAD(P)-binding Rossmann-fold domains"/>
    <property type="match status" value="1"/>
</dbReference>
<evidence type="ECO:0000256" key="6">
    <source>
        <dbReference type="RuleBase" id="RU361277"/>
    </source>
</evidence>
<keyword evidence="3 6" id="KW-0479">Metal-binding</keyword>
<protein>
    <submittedName>
        <fullName evidence="8">Cinnamyl alcohol dehydrogenase-like protein</fullName>
    </submittedName>
    <submittedName>
        <fullName evidence="9">Putative geraniol dehydrogenase (NADP(+))</fullName>
        <ecNumber evidence="9">1.1.1.183</ecNumber>
    </submittedName>
</protein>
<evidence type="ECO:0000256" key="5">
    <source>
        <dbReference type="ARBA" id="ARBA00023002"/>
    </source>
</evidence>
<evidence type="ECO:0000256" key="3">
    <source>
        <dbReference type="ARBA" id="ARBA00022723"/>
    </source>
</evidence>
<dbReference type="OrthoDB" id="1879366at2759"/>
<dbReference type="Gene3D" id="3.40.50.720">
    <property type="entry name" value="NAD(P)-binding Rossmann-like Domain"/>
    <property type="match status" value="1"/>
</dbReference>
<evidence type="ECO:0000313" key="9">
    <source>
        <dbReference type="EMBL" id="RHN71713.1"/>
    </source>
</evidence>
<dbReference type="PaxDb" id="3880-AES63542"/>
<evidence type="ECO:0000313" key="10">
    <source>
        <dbReference type="EnsemblPlants" id="AES63541"/>
    </source>
</evidence>
<evidence type="ECO:0000256" key="2">
    <source>
        <dbReference type="ARBA" id="ARBA00008072"/>
    </source>
</evidence>
<sequence>MSKSDENVRTNDIFKPNLNQHLHSWTQNKSQTSHSKDQRAVFVLSVFFSEAMSSEGVGEDCLAWAARDASGVLSPYKFNRRELGSEDVYVKITHCGVCYADVIWAKNKHGDSKYPVVPGHEIAGVVAKVGPNVQRFKVGDHVGVGTYINSCRECEYCNDRFEVHCVKGSVYTFNGVDYDGTITKGGYSTSIVVHERYCFLIPKSYPLASAGPLLCAGITVYSPMIRHNMNQPGKSLGVVGLGGLGHMAVKFGKAFGLRVTVFSTSMSKKEEALSLLGADQFVVSSNQEDMRALAKSLDFIIDTASGDHLFDPYMSLLKISGVLVLVGFPSEVKFSPASLNLGSRTVAGSVTGGTKEIQEMVDFCAANGIHPDIELIPIGYSNEALERVVNKDVKYRFVIDIENSLK</sequence>
<keyword evidence="11" id="KW-1185">Reference proteome</keyword>
<dbReference type="InterPro" id="IPR002328">
    <property type="entry name" value="ADH_Zn_CS"/>
</dbReference>
<dbReference type="SUPFAM" id="SSF50129">
    <property type="entry name" value="GroES-like"/>
    <property type="match status" value="1"/>
</dbReference>
<name>G7IS81_MEDTR</name>
<dbReference type="Proteomes" id="UP000002051">
    <property type="component" value="Chromosome 2"/>
</dbReference>
<dbReference type="EMBL" id="CM001218">
    <property type="protein sequence ID" value="AES63541.1"/>
    <property type="molecule type" value="Genomic_DNA"/>
</dbReference>
<comment type="cofactor">
    <cofactor evidence="1 6">
        <name>Zn(2+)</name>
        <dbReference type="ChEBI" id="CHEBI:29105"/>
    </cofactor>
</comment>
<dbReference type="InterPro" id="IPR047109">
    <property type="entry name" value="CAD-like"/>
</dbReference>
<evidence type="ECO:0000313" key="12">
    <source>
        <dbReference type="Proteomes" id="UP000265566"/>
    </source>
</evidence>
<dbReference type="InterPro" id="IPR011032">
    <property type="entry name" value="GroES-like_sf"/>
</dbReference>
<dbReference type="GO" id="GO:0047924">
    <property type="term" value="F:geraniol dehydrogenase activity"/>
    <property type="evidence" value="ECO:0007669"/>
    <property type="project" value="UniProtKB-EC"/>
</dbReference>
<dbReference type="KEGG" id="mtr:11421609"/>
<dbReference type="STRING" id="3880.G7IS81"/>
<dbReference type="EC" id="1.1.1.183" evidence="9"/>
<dbReference type="SMART" id="SM00829">
    <property type="entry name" value="PKS_ER"/>
    <property type="match status" value="1"/>
</dbReference>
<dbReference type="Pfam" id="PF00107">
    <property type="entry name" value="ADH_zinc_N"/>
    <property type="match status" value="1"/>
</dbReference>
<reference evidence="10" key="3">
    <citation type="submission" date="2015-04" db="UniProtKB">
        <authorList>
            <consortium name="EnsemblPlants"/>
        </authorList>
    </citation>
    <scope>IDENTIFICATION</scope>
    <source>
        <strain evidence="10">cv. Jemalong A17</strain>
    </source>
</reference>
<evidence type="ECO:0000313" key="8">
    <source>
        <dbReference type="EMBL" id="AES63541.1"/>
    </source>
</evidence>
<dbReference type="GO" id="GO:0009809">
    <property type="term" value="P:lignin biosynthetic process"/>
    <property type="evidence" value="ECO:0007669"/>
    <property type="project" value="UniProtKB-ARBA"/>
</dbReference>
<evidence type="ECO:0000256" key="1">
    <source>
        <dbReference type="ARBA" id="ARBA00001947"/>
    </source>
</evidence>
<reference evidence="8 11" key="2">
    <citation type="journal article" date="2014" name="BMC Genomics">
        <title>An improved genome release (version Mt4.0) for the model legume Medicago truncatula.</title>
        <authorList>
            <person name="Tang H."/>
            <person name="Krishnakumar V."/>
            <person name="Bidwell S."/>
            <person name="Rosen B."/>
            <person name="Chan A."/>
            <person name="Zhou S."/>
            <person name="Gentzbittel L."/>
            <person name="Childs K.L."/>
            <person name="Yandell M."/>
            <person name="Gundlach H."/>
            <person name="Mayer K.F."/>
            <person name="Schwartz D.C."/>
            <person name="Town C.D."/>
        </authorList>
    </citation>
    <scope>GENOME REANNOTATION</scope>
    <source>
        <strain evidence="10 11">cv. Jemalong A17</strain>
    </source>
</reference>
<feature type="domain" description="Enoyl reductase (ER)" evidence="7">
    <location>
        <begin position="71"/>
        <end position="399"/>
    </location>
</feature>
<reference evidence="9" key="5">
    <citation type="journal article" date="2018" name="Nat. Plants">
        <title>Whole-genome landscape of Medicago truncatula symbiotic genes.</title>
        <authorList>
            <person name="Pecrix Y."/>
            <person name="Gamas P."/>
            <person name="Carrere S."/>
        </authorList>
    </citation>
    <scope>NUCLEOTIDE SEQUENCE</scope>
    <source>
        <tissue evidence="9">Leaves</tissue>
    </source>
</reference>
<dbReference type="Gene3D" id="3.90.180.10">
    <property type="entry name" value="Medium-chain alcohol dehydrogenases, catalytic domain"/>
    <property type="match status" value="1"/>
</dbReference>
<reference evidence="12" key="4">
    <citation type="journal article" date="2018" name="Nat. Plants">
        <title>Whole-genome landscape of Medicago truncatula symbiotic genes.</title>
        <authorList>
            <person name="Pecrix Y."/>
            <person name="Staton S.E."/>
            <person name="Sallet E."/>
            <person name="Lelandais-Briere C."/>
            <person name="Moreau S."/>
            <person name="Carrere S."/>
            <person name="Blein T."/>
            <person name="Jardinaud M.F."/>
            <person name="Latrasse D."/>
            <person name="Zouine M."/>
            <person name="Zahm M."/>
            <person name="Kreplak J."/>
            <person name="Mayjonade B."/>
            <person name="Satge C."/>
            <person name="Perez M."/>
            <person name="Cauet S."/>
            <person name="Marande W."/>
            <person name="Chantry-Darmon C."/>
            <person name="Lopez-Roques C."/>
            <person name="Bouchez O."/>
            <person name="Berard A."/>
            <person name="Debelle F."/>
            <person name="Munos S."/>
            <person name="Bendahmane A."/>
            <person name="Berges H."/>
            <person name="Niebel A."/>
            <person name="Buitink J."/>
            <person name="Frugier F."/>
            <person name="Benhamed M."/>
            <person name="Crespi M."/>
            <person name="Gouzy J."/>
            <person name="Gamas P."/>
        </authorList>
    </citation>
    <scope>NUCLEOTIDE SEQUENCE [LARGE SCALE GENOMIC DNA]</scope>
    <source>
        <strain evidence="12">cv. Jemalong A17</strain>
    </source>
</reference>
<organism evidence="8 11">
    <name type="scientific">Medicago truncatula</name>
    <name type="common">Barrel medic</name>
    <name type="synonym">Medicago tribuloides</name>
    <dbReference type="NCBI Taxonomy" id="3880"/>
    <lineage>
        <taxon>Eukaryota</taxon>
        <taxon>Viridiplantae</taxon>
        <taxon>Streptophyta</taxon>
        <taxon>Embryophyta</taxon>
        <taxon>Tracheophyta</taxon>
        <taxon>Spermatophyta</taxon>
        <taxon>Magnoliopsida</taxon>
        <taxon>eudicotyledons</taxon>
        <taxon>Gunneridae</taxon>
        <taxon>Pentapetalae</taxon>
        <taxon>rosids</taxon>
        <taxon>fabids</taxon>
        <taxon>Fabales</taxon>
        <taxon>Fabaceae</taxon>
        <taxon>Papilionoideae</taxon>
        <taxon>50 kb inversion clade</taxon>
        <taxon>NPAAA clade</taxon>
        <taxon>Hologalegina</taxon>
        <taxon>IRL clade</taxon>
        <taxon>Trifolieae</taxon>
        <taxon>Medicago</taxon>
    </lineage>
</organism>
<dbReference type="InterPro" id="IPR036291">
    <property type="entry name" value="NAD(P)-bd_dom_sf"/>
</dbReference>
<comment type="similarity">
    <text evidence="2 6">Belongs to the zinc-containing alcohol dehydrogenase family.</text>
</comment>
<dbReference type="InterPro" id="IPR029752">
    <property type="entry name" value="D-isomer_DH_CS1"/>
</dbReference>
<evidence type="ECO:0000259" key="7">
    <source>
        <dbReference type="SMART" id="SM00829"/>
    </source>
</evidence>
<dbReference type="Gramene" id="rna7341">
    <property type="protein sequence ID" value="RHN71713.1"/>
    <property type="gene ID" value="gene7341"/>
</dbReference>
<dbReference type="InterPro" id="IPR013149">
    <property type="entry name" value="ADH-like_C"/>
</dbReference>
<evidence type="ECO:0000313" key="11">
    <source>
        <dbReference type="Proteomes" id="UP000002051"/>
    </source>
</evidence>